<protein>
    <submittedName>
        <fullName evidence="2">Uncharacterized protein</fullName>
    </submittedName>
</protein>
<dbReference type="EMBL" id="JAAFYZ010000046">
    <property type="protein sequence ID" value="MBS2548335.1"/>
    <property type="molecule type" value="Genomic_DNA"/>
</dbReference>
<comment type="caution">
    <text evidence="2">The sequence shown here is derived from an EMBL/GenBank/DDBJ whole genome shotgun (WGS) entry which is preliminary data.</text>
</comment>
<evidence type="ECO:0000313" key="3">
    <source>
        <dbReference type="Proteomes" id="UP000730482"/>
    </source>
</evidence>
<feature type="transmembrane region" description="Helical" evidence="1">
    <location>
        <begin position="59"/>
        <end position="83"/>
    </location>
</feature>
<organism evidence="2 3">
    <name type="scientific">Catenulispora pinistramenti</name>
    <dbReference type="NCBI Taxonomy" id="2705254"/>
    <lineage>
        <taxon>Bacteria</taxon>
        <taxon>Bacillati</taxon>
        <taxon>Actinomycetota</taxon>
        <taxon>Actinomycetes</taxon>
        <taxon>Catenulisporales</taxon>
        <taxon>Catenulisporaceae</taxon>
        <taxon>Catenulispora</taxon>
    </lineage>
</organism>
<proteinExistence type="predicted"/>
<name>A0ABS5KQQ9_9ACTN</name>
<evidence type="ECO:0000256" key="1">
    <source>
        <dbReference type="SAM" id="Phobius"/>
    </source>
</evidence>
<keyword evidence="1" id="KW-1133">Transmembrane helix</keyword>
<accession>A0ABS5KQQ9</accession>
<feature type="transmembrane region" description="Helical" evidence="1">
    <location>
        <begin position="95"/>
        <end position="122"/>
    </location>
</feature>
<keyword evidence="1" id="KW-0812">Transmembrane</keyword>
<sequence length="128" mass="13535">PEHWRQVQGLPGSGTGYVVSLSVVQAGAALLTFVLIRPGADRIPRWSPLAPGRRLSRRVVVGSSAAGVCALTFLCIASVANWAKVNPFAGAEMTGWAWLCLGSYLAALAWPVALAATTVGYARFRRTP</sequence>
<feature type="transmembrane region" description="Helical" evidence="1">
    <location>
        <begin position="17"/>
        <end position="38"/>
    </location>
</feature>
<keyword evidence="1" id="KW-0472">Membrane</keyword>
<evidence type="ECO:0000313" key="2">
    <source>
        <dbReference type="EMBL" id="MBS2548335.1"/>
    </source>
</evidence>
<gene>
    <name evidence="2" type="ORF">KGQ19_15830</name>
</gene>
<feature type="non-terminal residue" evidence="2">
    <location>
        <position position="1"/>
    </location>
</feature>
<reference evidence="2 3" key="1">
    <citation type="submission" date="2020-02" db="EMBL/GenBank/DDBJ databases">
        <title>Acidophilic actinobacteria isolated from forest soil.</title>
        <authorList>
            <person name="Golinska P."/>
        </authorList>
    </citation>
    <scope>NUCLEOTIDE SEQUENCE [LARGE SCALE GENOMIC DNA]</scope>
    <source>
        <strain evidence="2 3">NL8</strain>
    </source>
</reference>
<dbReference type="Proteomes" id="UP000730482">
    <property type="component" value="Unassembled WGS sequence"/>
</dbReference>
<keyword evidence="3" id="KW-1185">Reference proteome</keyword>